<evidence type="ECO:0000313" key="1">
    <source>
        <dbReference type="EMBL" id="SVA15919.1"/>
    </source>
</evidence>
<dbReference type="EMBL" id="UINC01004656">
    <property type="protein sequence ID" value="SVA15919.1"/>
    <property type="molecule type" value="Genomic_DNA"/>
</dbReference>
<organism evidence="1">
    <name type="scientific">marine metagenome</name>
    <dbReference type="NCBI Taxonomy" id="408172"/>
    <lineage>
        <taxon>unclassified sequences</taxon>
        <taxon>metagenomes</taxon>
        <taxon>ecological metagenomes</taxon>
    </lineage>
</organism>
<evidence type="ECO:0008006" key="2">
    <source>
        <dbReference type="Google" id="ProtNLM"/>
    </source>
</evidence>
<name>A0A381TJC0_9ZZZZ</name>
<accession>A0A381TJC0</accession>
<reference evidence="1" key="1">
    <citation type="submission" date="2018-05" db="EMBL/GenBank/DDBJ databases">
        <authorList>
            <person name="Lanie J.A."/>
            <person name="Ng W.-L."/>
            <person name="Kazmierczak K.M."/>
            <person name="Andrzejewski T.M."/>
            <person name="Davidsen T.M."/>
            <person name="Wayne K.J."/>
            <person name="Tettelin H."/>
            <person name="Glass J.I."/>
            <person name="Rusch D."/>
            <person name="Podicherti R."/>
            <person name="Tsui H.-C.T."/>
            <person name="Winkler M.E."/>
        </authorList>
    </citation>
    <scope>NUCLEOTIDE SEQUENCE</scope>
</reference>
<sequence>MASTITNAFITQFESEVHMAYQRMGAKLKNLVRTVNGVSGSSVKFQKVAKGTATTKARHAEVVAMNLAHSNVSATLADYYAADYIDKLDELKINIDERQVVAQNAAYALGRKTDAILIAVLDAATSIAANVNSSATGMTLIKAKNMQSVFATNDVPDDGQRYFAVGPTQWGDLMSVDQFSRAEYVGPENLPFTNGESTAKRWMGFLWFVHSGLSTSGSNRLCLAWHKSSVGLGIGQDVKTEVNYIPEKVSHLITSSLSMGAVEIDDEATRVQLCTE</sequence>
<dbReference type="Pfam" id="PF19821">
    <property type="entry name" value="Phage_capsid_2"/>
    <property type="match status" value="1"/>
</dbReference>
<gene>
    <name evidence="1" type="ORF">METZ01_LOCUS68773</name>
</gene>
<protein>
    <recommendedName>
        <fullName evidence="2">Capsid protein</fullName>
    </recommendedName>
</protein>
<proteinExistence type="predicted"/>
<dbReference type="AlphaFoldDB" id="A0A381TJC0"/>
<dbReference type="InterPro" id="IPR045565">
    <property type="entry name" value="Phage_capsid_2"/>
</dbReference>